<name>A0ABU5Y9F8_9FLAO</name>
<accession>A0ABU5Y9F8</accession>
<keyword evidence="1" id="KW-0732">Signal</keyword>
<dbReference type="EMBL" id="JAYKBV010000005">
    <property type="protein sequence ID" value="MEB3040029.1"/>
    <property type="molecule type" value="Genomic_DNA"/>
</dbReference>
<evidence type="ECO:0000313" key="2">
    <source>
        <dbReference type="EMBL" id="MEB3040029.1"/>
    </source>
</evidence>
<proteinExistence type="predicted"/>
<dbReference type="PROSITE" id="PS51257">
    <property type="entry name" value="PROKAR_LIPOPROTEIN"/>
    <property type="match status" value="1"/>
</dbReference>
<reference evidence="2 3" key="1">
    <citation type="submission" date="2023-12" db="EMBL/GenBank/DDBJ databases">
        <title>Genomic sequences of Capnocytophaga and Parvimonas strains.</title>
        <authorList>
            <person name="Watt R.M."/>
            <person name="Wang M."/>
            <person name="Yang T."/>
            <person name="Tong W.M."/>
        </authorList>
    </citation>
    <scope>NUCLEOTIDE SEQUENCE [LARGE SCALE GENOMIC DNA]</scope>
    <source>
        <strain evidence="2 3">CCUG 13156</strain>
    </source>
</reference>
<feature type="chain" id="PRO_5046040820" description="Lipoprotein" evidence="1">
    <location>
        <begin position="19"/>
        <end position="133"/>
    </location>
</feature>
<protein>
    <recommendedName>
        <fullName evidence="4">Lipoprotein</fullName>
    </recommendedName>
</protein>
<sequence>MKKIFLFLIALVGIVACSKSDSGSSDNGGGGSVAGYNPPDWIIGTWIWDTSADIAYTFSKTDICNQTLASSTCALSNPQIITSIEQTIKGNDYTVKINLVGGSSINYAWRKISDKKIAKFDLKGQVTETYTKK</sequence>
<dbReference type="Proteomes" id="UP001324270">
    <property type="component" value="Unassembled WGS sequence"/>
</dbReference>
<dbReference type="RefSeq" id="WP_276884594.1">
    <property type="nucleotide sequence ID" value="NZ_JAYKBV010000005.1"/>
</dbReference>
<evidence type="ECO:0008006" key="4">
    <source>
        <dbReference type="Google" id="ProtNLM"/>
    </source>
</evidence>
<evidence type="ECO:0000313" key="3">
    <source>
        <dbReference type="Proteomes" id="UP001324270"/>
    </source>
</evidence>
<feature type="signal peptide" evidence="1">
    <location>
        <begin position="1"/>
        <end position="18"/>
    </location>
</feature>
<comment type="caution">
    <text evidence="2">The sequence shown here is derived from an EMBL/GenBank/DDBJ whole genome shotgun (WGS) entry which is preliminary data.</text>
</comment>
<evidence type="ECO:0000256" key="1">
    <source>
        <dbReference type="SAM" id="SignalP"/>
    </source>
</evidence>
<gene>
    <name evidence="2" type="ORF">VJJ49_04885</name>
</gene>
<keyword evidence="3" id="KW-1185">Reference proteome</keyword>
<organism evidence="2 3">
    <name type="scientific">Capnocytophaga gingivalis</name>
    <dbReference type="NCBI Taxonomy" id="1017"/>
    <lineage>
        <taxon>Bacteria</taxon>
        <taxon>Pseudomonadati</taxon>
        <taxon>Bacteroidota</taxon>
        <taxon>Flavobacteriia</taxon>
        <taxon>Flavobacteriales</taxon>
        <taxon>Flavobacteriaceae</taxon>
        <taxon>Capnocytophaga</taxon>
    </lineage>
</organism>